<dbReference type="GeneID" id="98180144"/>
<protein>
    <submittedName>
        <fullName evidence="1">Uncharacterized protein</fullName>
    </submittedName>
</protein>
<evidence type="ECO:0000313" key="1">
    <source>
        <dbReference type="EMBL" id="GAB1319192.1"/>
    </source>
</evidence>
<name>A0ABQ0GN51_9PEZI</name>
<gene>
    <name evidence="1" type="ORF">MFIFM68171_09402</name>
</gene>
<comment type="caution">
    <text evidence="1">The sequence shown here is derived from an EMBL/GenBank/DDBJ whole genome shotgun (WGS) entry which is preliminary data.</text>
</comment>
<dbReference type="RefSeq" id="XP_070920922.1">
    <property type="nucleotide sequence ID" value="XM_071064821.1"/>
</dbReference>
<organism evidence="1 2">
    <name type="scientific">Madurella fahalii</name>
    <dbReference type="NCBI Taxonomy" id="1157608"/>
    <lineage>
        <taxon>Eukaryota</taxon>
        <taxon>Fungi</taxon>
        <taxon>Dikarya</taxon>
        <taxon>Ascomycota</taxon>
        <taxon>Pezizomycotina</taxon>
        <taxon>Sordariomycetes</taxon>
        <taxon>Sordariomycetidae</taxon>
        <taxon>Sordariales</taxon>
        <taxon>Sordariales incertae sedis</taxon>
        <taxon>Madurella</taxon>
    </lineage>
</organism>
<accession>A0ABQ0GN51</accession>
<proteinExistence type="predicted"/>
<dbReference type="Proteomes" id="UP001628179">
    <property type="component" value="Unassembled WGS sequence"/>
</dbReference>
<dbReference type="EMBL" id="BAAFSV010000005">
    <property type="protein sequence ID" value="GAB1319192.1"/>
    <property type="molecule type" value="Genomic_DNA"/>
</dbReference>
<sequence>MQRSKPLTSIKKLFPPIHPPLPLTERESRRLLDVINTSFRTQLDKEHGFASDTSKGASSPLLAAANSAANAALSSPASIEHVAGRPTDGHLHAILNNPLFTQANTLSQPEGSITPYEVHKAVFEKAVARGLMTETRAHGFLRLVYSTVKQSATLSLADGLKSTGATLLVLQWLRSSGLERSLSFVSNRPFTQTLLQFMIAEGLEDLVWVWIERLMKAEAASKSEQQAATEASSAALLRLLATAKTHITLELDGAYTTFLKGKAMNKENSLGTRNLLPAWTAIARDTTVNSWQHTKPSVKLFEPFISFTRKSTLPHIMRIRAHLYLYHPTEPSSGLAVQYLSEENTWKDVKPVSRAAPLPQFIQLLASLGVDTVQHLVQTDQVQEATQILDKLKTHLTFTDGKPIFGV</sequence>
<evidence type="ECO:0000313" key="2">
    <source>
        <dbReference type="Proteomes" id="UP001628179"/>
    </source>
</evidence>
<reference evidence="1 2" key="1">
    <citation type="submission" date="2024-09" db="EMBL/GenBank/DDBJ databases">
        <title>Itraconazole resistance in Madurella fahalii resulting from another homologue of gene encoding cytochrome P450 14-alpha sterol demethylase (CYP51).</title>
        <authorList>
            <person name="Yoshioka I."/>
            <person name="Fahal A.H."/>
            <person name="Kaneko S."/>
            <person name="Yaguchi T."/>
        </authorList>
    </citation>
    <scope>NUCLEOTIDE SEQUENCE [LARGE SCALE GENOMIC DNA]</scope>
    <source>
        <strain evidence="1 2">IFM 68171</strain>
    </source>
</reference>
<keyword evidence="2" id="KW-1185">Reference proteome</keyword>